<reference evidence="5" key="1">
    <citation type="submission" date="2014-12" db="EMBL/GenBank/DDBJ databases">
        <title>Insight into the proteome of Arion vulgaris.</title>
        <authorList>
            <person name="Aradska J."/>
            <person name="Bulat T."/>
            <person name="Smidak R."/>
            <person name="Sarate P."/>
            <person name="Gangsoo J."/>
            <person name="Sialana F."/>
            <person name="Bilban M."/>
            <person name="Lubec G."/>
        </authorList>
    </citation>
    <scope>NUCLEOTIDE SEQUENCE</scope>
    <source>
        <tissue evidence="5">Skin</tissue>
    </source>
</reference>
<feature type="binding site" evidence="1">
    <location>
        <position position="192"/>
    </location>
    <ligand>
        <name>Zn(2+)</name>
        <dbReference type="ChEBI" id="CHEBI:29105"/>
        <note>catalytic</note>
    </ligand>
</feature>
<dbReference type="PROSITE" id="PS50215">
    <property type="entry name" value="ADAM_MEPRO"/>
    <property type="match status" value="1"/>
</dbReference>
<dbReference type="EMBL" id="HACG01031742">
    <property type="protein sequence ID" value="CEK78607.1"/>
    <property type="molecule type" value="Transcribed_RNA"/>
</dbReference>
<feature type="binding site" evidence="1">
    <location>
        <position position="188"/>
    </location>
    <ligand>
        <name>Zn(2+)</name>
        <dbReference type="ChEBI" id="CHEBI:29105"/>
        <note>catalytic</note>
    </ligand>
</feature>
<evidence type="ECO:0000256" key="1">
    <source>
        <dbReference type="PROSITE-ProRule" id="PRU00276"/>
    </source>
</evidence>
<name>A0A0B7ACW7_9EUPU</name>
<dbReference type="SUPFAM" id="SSF55486">
    <property type="entry name" value="Metalloproteases ('zincins'), catalytic domain"/>
    <property type="match status" value="1"/>
</dbReference>
<protein>
    <recommendedName>
        <fullName evidence="3">Peptidase M12B domain-containing protein</fullName>
    </recommendedName>
</protein>
<feature type="binding site" evidence="1">
    <location>
        <position position="198"/>
    </location>
    <ligand>
        <name>Zn(2+)</name>
        <dbReference type="ChEBI" id="CHEBI:29105"/>
        <note>catalytic</note>
    </ligand>
</feature>
<dbReference type="PROSITE" id="PS51257">
    <property type="entry name" value="PROKAR_LIPOPROTEIN"/>
    <property type="match status" value="1"/>
</dbReference>
<dbReference type="GO" id="GO:0006508">
    <property type="term" value="P:proteolysis"/>
    <property type="evidence" value="ECO:0007669"/>
    <property type="project" value="InterPro"/>
</dbReference>
<feature type="chain" id="PRO_5007391214" description="Peptidase M12B domain-containing protein" evidence="2">
    <location>
        <begin position="22"/>
        <end position="465"/>
    </location>
</feature>
<dbReference type="GO" id="GO:0004222">
    <property type="term" value="F:metalloendopeptidase activity"/>
    <property type="evidence" value="ECO:0007669"/>
    <property type="project" value="InterPro"/>
</dbReference>
<keyword evidence="1" id="KW-0479">Metal-binding</keyword>
<dbReference type="Gene3D" id="3.40.1620.60">
    <property type="match status" value="1"/>
</dbReference>
<proteinExistence type="predicted"/>
<dbReference type="EMBL" id="HACG01031744">
    <property type="protein sequence ID" value="CEK78609.1"/>
    <property type="molecule type" value="Transcribed_RNA"/>
</dbReference>
<evidence type="ECO:0000313" key="5">
    <source>
        <dbReference type="EMBL" id="CEK78608.1"/>
    </source>
</evidence>
<dbReference type="InterPro" id="IPR001590">
    <property type="entry name" value="Peptidase_M12B"/>
</dbReference>
<evidence type="ECO:0000256" key="2">
    <source>
        <dbReference type="SAM" id="SignalP"/>
    </source>
</evidence>
<accession>A0A0B7ACW7</accession>
<dbReference type="Pfam" id="PF01421">
    <property type="entry name" value="Reprolysin"/>
    <property type="match status" value="1"/>
</dbReference>
<dbReference type="Gene3D" id="3.40.390.10">
    <property type="entry name" value="Collagenase (Catalytic Domain)"/>
    <property type="match status" value="1"/>
</dbReference>
<feature type="signal peptide" evidence="2">
    <location>
        <begin position="1"/>
        <end position="21"/>
    </location>
</feature>
<keyword evidence="2" id="KW-0732">Signal</keyword>
<keyword evidence="1" id="KW-0862">Zinc</keyword>
<sequence>MKSFTLAITTVLSIYACVCTGQDYVVETYFVVDSQAVQPYIKEVTGSGTPESKRAQAVANMKKDIDYILVEVNKMYDSMRSNGLKIVIKIRELTILATNIFAAGDLQDGNDISAISSLTLFENWLTAQNSYNNLNYDAAVLWTGFDIHSDAGSYTAGYAHVGKVCDQTKATSVVEFNATYITVGVTAHELAHLLGGSHDGIASQDVMAASTLSKHKNRWSFSSCTVTDITDFIALLSPNCLLQNNPASVLPISTLETYSGQMLNHNVICQRSLNNARSFMSLASNLYNNSVAKGDNVCQEIFCGAPGTSSCFATYTPEGMICDKRKRCKHGKCRPDSSPAAEAINANSVMGDQLHVEFSNPTFEGTCTDLIAKKGAIYCYNPEIGVQLCSATCNRLYTNISGCEYGDKSDQCVRHIKQAVCPRQASICCGHCQGFIGKRSIQDSDIPNIIITAGGYENISVVQTE</sequence>
<comment type="caution">
    <text evidence="1">Lacks conserved residue(s) required for the propagation of feature annotation.</text>
</comment>
<organism evidence="5">
    <name type="scientific">Arion vulgaris</name>
    <dbReference type="NCBI Taxonomy" id="1028688"/>
    <lineage>
        <taxon>Eukaryota</taxon>
        <taxon>Metazoa</taxon>
        <taxon>Spiralia</taxon>
        <taxon>Lophotrochozoa</taxon>
        <taxon>Mollusca</taxon>
        <taxon>Gastropoda</taxon>
        <taxon>Heterobranchia</taxon>
        <taxon>Euthyneura</taxon>
        <taxon>Panpulmonata</taxon>
        <taxon>Eupulmonata</taxon>
        <taxon>Stylommatophora</taxon>
        <taxon>Helicina</taxon>
        <taxon>Arionoidea</taxon>
        <taxon>Arionidae</taxon>
        <taxon>Arion</taxon>
    </lineage>
</organism>
<dbReference type="EMBL" id="HACG01031743">
    <property type="protein sequence ID" value="CEK78608.1"/>
    <property type="molecule type" value="Transcribed_RNA"/>
</dbReference>
<dbReference type="InterPro" id="IPR024079">
    <property type="entry name" value="MetalloPept_cat_dom_sf"/>
</dbReference>
<evidence type="ECO:0000313" key="4">
    <source>
        <dbReference type="EMBL" id="CEK78607.1"/>
    </source>
</evidence>
<evidence type="ECO:0000259" key="3">
    <source>
        <dbReference type="PROSITE" id="PS50215"/>
    </source>
</evidence>
<dbReference type="GO" id="GO:0046872">
    <property type="term" value="F:metal ion binding"/>
    <property type="evidence" value="ECO:0007669"/>
    <property type="project" value="UniProtKB-KW"/>
</dbReference>
<dbReference type="AlphaFoldDB" id="A0A0B7ACW7"/>
<evidence type="ECO:0000313" key="6">
    <source>
        <dbReference type="EMBL" id="CEK78609.1"/>
    </source>
</evidence>
<feature type="active site" evidence="1">
    <location>
        <position position="189"/>
    </location>
</feature>
<feature type="domain" description="Peptidase M12B" evidence="3">
    <location>
        <begin position="24"/>
        <end position="245"/>
    </location>
</feature>
<gene>
    <name evidence="5" type="primary">ORF111009</name>
    <name evidence="4" type="synonym">ORF111001</name>
    <name evidence="6" type="synonym">ORF111017</name>
</gene>